<dbReference type="Pfam" id="PF00652">
    <property type="entry name" value="Ricin_B_lectin"/>
    <property type="match status" value="1"/>
</dbReference>
<feature type="compositionally biased region" description="Polar residues" evidence="1">
    <location>
        <begin position="47"/>
        <end position="56"/>
    </location>
</feature>
<proteinExistence type="predicted"/>
<evidence type="ECO:0000313" key="3">
    <source>
        <dbReference type="EMBL" id="PWK44237.1"/>
    </source>
</evidence>
<dbReference type="SUPFAM" id="SSF50370">
    <property type="entry name" value="Ricin B-like lectins"/>
    <property type="match status" value="1"/>
</dbReference>
<dbReference type="Proteomes" id="UP000245697">
    <property type="component" value="Unassembled WGS sequence"/>
</dbReference>
<keyword evidence="4" id="KW-1185">Reference proteome</keyword>
<name>A0A316FCN6_9ACTN</name>
<dbReference type="AlphaFoldDB" id="A0A316FCN6"/>
<evidence type="ECO:0000313" key="4">
    <source>
        <dbReference type="Proteomes" id="UP000245697"/>
    </source>
</evidence>
<evidence type="ECO:0000259" key="2">
    <source>
        <dbReference type="SMART" id="SM00458"/>
    </source>
</evidence>
<dbReference type="Gene3D" id="2.80.10.50">
    <property type="match status" value="1"/>
</dbReference>
<organism evidence="3 4">
    <name type="scientific">Actinoplanes xinjiangensis</name>
    <dbReference type="NCBI Taxonomy" id="512350"/>
    <lineage>
        <taxon>Bacteria</taxon>
        <taxon>Bacillati</taxon>
        <taxon>Actinomycetota</taxon>
        <taxon>Actinomycetes</taxon>
        <taxon>Micromonosporales</taxon>
        <taxon>Micromonosporaceae</taxon>
        <taxon>Actinoplanes</taxon>
    </lineage>
</organism>
<dbReference type="InterPro" id="IPR035992">
    <property type="entry name" value="Ricin_B-like_lectins"/>
</dbReference>
<dbReference type="GO" id="GO:0030246">
    <property type="term" value="F:carbohydrate binding"/>
    <property type="evidence" value="ECO:0007669"/>
    <property type="project" value="UniProtKB-KW"/>
</dbReference>
<comment type="caution">
    <text evidence="3">The sequence shown here is derived from an EMBL/GenBank/DDBJ whole genome shotgun (WGS) entry which is preliminary data.</text>
</comment>
<dbReference type="EMBL" id="QGGR01000012">
    <property type="protein sequence ID" value="PWK44237.1"/>
    <property type="molecule type" value="Genomic_DNA"/>
</dbReference>
<sequence>MLLIGAGAVAVATVAGYLLVRPDASSESWTSSPGQSLPAVVGPATSAGVTPSQSPSVADGDSNGSGPGIVGEATESTRPTRSATTSAPPASSANPSAGSPTGGSGSTTPVAPAAPIDLVPSPIATGSGLLVTGNGLCLDLRGGEASEGGDVHIDDCNGTSPQRWKLNADRTLEVLGMCAYLVGDGTVELTGCDGRTTGQWRLLSDGTLTNAANSRCLTDPFWGARPGNAVIVAACTGGTNQRWLFR</sequence>
<protein>
    <submittedName>
        <fullName evidence="3">Ricin-type beta-trefoil lectin protein</fullName>
    </submittedName>
</protein>
<reference evidence="3 4" key="1">
    <citation type="submission" date="2018-05" db="EMBL/GenBank/DDBJ databases">
        <title>Genomic Encyclopedia of Archaeal and Bacterial Type Strains, Phase II (KMG-II): from individual species to whole genera.</title>
        <authorList>
            <person name="Goeker M."/>
        </authorList>
    </citation>
    <scope>NUCLEOTIDE SEQUENCE [LARGE SCALE GENOMIC DNA]</scope>
    <source>
        <strain evidence="3 4">DSM 45184</strain>
    </source>
</reference>
<keyword evidence="3" id="KW-0430">Lectin</keyword>
<feature type="compositionally biased region" description="Low complexity" evidence="1">
    <location>
        <begin position="73"/>
        <end position="99"/>
    </location>
</feature>
<feature type="domain" description="Ricin B lectin" evidence="2">
    <location>
        <begin position="127"/>
        <end position="246"/>
    </location>
</feature>
<feature type="region of interest" description="Disordered" evidence="1">
    <location>
        <begin position="24"/>
        <end position="113"/>
    </location>
</feature>
<dbReference type="SMART" id="SM00458">
    <property type="entry name" value="RICIN"/>
    <property type="match status" value="1"/>
</dbReference>
<gene>
    <name evidence="3" type="ORF">BC793_112112</name>
</gene>
<accession>A0A316FCN6</accession>
<dbReference type="InterPro" id="IPR000772">
    <property type="entry name" value="Ricin_B_lectin"/>
</dbReference>
<feature type="compositionally biased region" description="Polar residues" evidence="1">
    <location>
        <begin position="25"/>
        <end position="35"/>
    </location>
</feature>
<dbReference type="PROSITE" id="PS50231">
    <property type="entry name" value="RICIN_B_LECTIN"/>
    <property type="match status" value="1"/>
</dbReference>
<evidence type="ECO:0000256" key="1">
    <source>
        <dbReference type="SAM" id="MobiDB-lite"/>
    </source>
</evidence>